<sequence>MSVSEYLRNVGKGTPVKSRVDVQAIKALAKVNADLGRAGGLLKMLLKNEERLIGYSGEQLRQMTNNTVGEINRLQSSLALISKRILRD</sequence>
<dbReference type="Pfam" id="PF21983">
    <property type="entry name" value="NikA-like"/>
    <property type="match status" value="1"/>
</dbReference>
<organism evidence="1 2">
    <name type="scientific">Bilophila wadsworthia (strain 3_1_6)</name>
    <dbReference type="NCBI Taxonomy" id="563192"/>
    <lineage>
        <taxon>Bacteria</taxon>
        <taxon>Pseudomonadati</taxon>
        <taxon>Thermodesulfobacteriota</taxon>
        <taxon>Desulfovibrionia</taxon>
        <taxon>Desulfovibrionales</taxon>
        <taxon>Desulfovibrionaceae</taxon>
        <taxon>Bilophila</taxon>
    </lineage>
</organism>
<dbReference type="Proteomes" id="UP000006034">
    <property type="component" value="Unassembled WGS sequence"/>
</dbReference>
<evidence type="ECO:0000313" key="2">
    <source>
        <dbReference type="Proteomes" id="UP000006034"/>
    </source>
</evidence>
<dbReference type="EMBL" id="ADCP02000001">
    <property type="protein sequence ID" value="EFV42545.2"/>
    <property type="molecule type" value="Genomic_DNA"/>
</dbReference>
<name>E5YBS6_BILW3</name>
<dbReference type="HOGENOM" id="CLU_128586_1_0_7"/>
<accession>E5YBS6</accession>
<proteinExistence type="predicted"/>
<reference evidence="1 2" key="1">
    <citation type="submission" date="2010-10" db="EMBL/GenBank/DDBJ databases">
        <authorList>
            <consortium name="The Broad Institute Genome Sequencing Platform"/>
            <person name="Ward D."/>
            <person name="Earl A."/>
            <person name="Feldgarden M."/>
            <person name="Young S.K."/>
            <person name="Gargeya S."/>
            <person name="Zeng Q."/>
            <person name="Alvarado L."/>
            <person name="Berlin A."/>
            <person name="Bochicchio J."/>
            <person name="Chapman S.B."/>
            <person name="Chen Z."/>
            <person name="Freedman E."/>
            <person name="Gellesch M."/>
            <person name="Goldberg J."/>
            <person name="Griggs A."/>
            <person name="Gujja S."/>
            <person name="Heilman E."/>
            <person name="Heiman D."/>
            <person name="Howarth C."/>
            <person name="Mehta T."/>
            <person name="Neiman D."/>
            <person name="Pearson M."/>
            <person name="Roberts A."/>
            <person name="Saif S."/>
            <person name="Shea T."/>
            <person name="Shenoy N."/>
            <person name="Sisk P."/>
            <person name="Stolte C."/>
            <person name="Sykes S."/>
            <person name="White J."/>
            <person name="Yandava C."/>
            <person name="Allen-Vercoe E."/>
            <person name="Sibley C."/>
            <person name="Ambrose C.E."/>
            <person name="Strauss J."/>
            <person name="Daigneault M."/>
            <person name="Haas B."/>
            <person name="Nusbaum C."/>
            <person name="Birren B."/>
        </authorList>
    </citation>
    <scope>NUCLEOTIDE SEQUENCE [LARGE SCALE GENOMIC DNA]</scope>
    <source>
        <strain evidence="1 2">3_1_6</strain>
    </source>
</reference>
<dbReference type="AlphaFoldDB" id="E5YBS6"/>
<gene>
    <name evidence="1" type="ORF">HMPREF0179_03650</name>
</gene>
<reference evidence="1 2" key="2">
    <citation type="submission" date="2013-04" db="EMBL/GenBank/DDBJ databases">
        <title>The Genome Sequence of Bilophila wadsworthia 3_1_6.</title>
        <authorList>
            <consortium name="The Broad Institute Genomics Platform"/>
            <person name="Earl A."/>
            <person name="Ward D."/>
            <person name="Feldgarden M."/>
            <person name="Gevers D."/>
            <person name="Sibley C."/>
            <person name="Strauss J."/>
            <person name="Allen-Vercoe E."/>
            <person name="Walker B."/>
            <person name="Young S."/>
            <person name="Zeng Q."/>
            <person name="Gargeya S."/>
            <person name="Fitzgerald M."/>
            <person name="Haas B."/>
            <person name="Abouelleil A."/>
            <person name="Allen A.W."/>
            <person name="Alvarado L."/>
            <person name="Arachchi H.M."/>
            <person name="Berlin A.M."/>
            <person name="Chapman S.B."/>
            <person name="Gainer-Dewar J."/>
            <person name="Goldberg J."/>
            <person name="Griggs A."/>
            <person name="Gujja S."/>
            <person name="Hansen M."/>
            <person name="Howarth C."/>
            <person name="Imamovic A."/>
            <person name="Ireland A."/>
            <person name="Larimer J."/>
            <person name="McCowan C."/>
            <person name="Murphy C."/>
            <person name="Pearson M."/>
            <person name="Poon T.W."/>
            <person name="Priest M."/>
            <person name="Roberts A."/>
            <person name="Saif S."/>
            <person name="Shea T."/>
            <person name="Sisk P."/>
            <person name="Sykes S."/>
            <person name="Wortman J."/>
            <person name="Nusbaum C."/>
            <person name="Birren B."/>
        </authorList>
    </citation>
    <scope>NUCLEOTIDE SEQUENCE [LARGE SCALE GENOMIC DNA]</scope>
    <source>
        <strain evidence="1 2">3_1_6</strain>
    </source>
</reference>
<evidence type="ECO:0000313" key="1">
    <source>
        <dbReference type="EMBL" id="EFV42545.2"/>
    </source>
</evidence>
<dbReference type="InterPro" id="IPR053842">
    <property type="entry name" value="NikA-like"/>
</dbReference>
<keyword evidence="2" id="KW-1185">Reference proteome</keyword>
<protein>
    <submittedName>
        <fullName evidence="1">Uncharacterized protein</fullName>
    </submittedName>
</protein>
<comment type="caution">
    <text evidence="1">The sequence shown here is derived from an EMBL/GenBank/DDBJ whole genome shotgun (WGS) entry which is preliminary data.</text>
</comment>